<dbReference type="Gene3D" id="3.60.21.10">
    <property type="match status" value="1"/>
</dbReference>
<feature type="domain" description="Nuclease SbcCD subunit D C-terminal" evidence="9">
    <location>
        <begin position="274"/>
        <end position="360"/>
    </location>
</feature>
<dbReference type="InterPro" id="IPR026843">
    <property type="entry name" value="SbcD_C"/>
</dbReference>
<dbReference type="CDD" id="cd00840">
    <property type="entry name" value="MPP_Mre11_N"/>
    <property type="match status" value="1"/>
</dbReference>
<dbReference type="EMBL" id="DXEX01000095">
    <property type="protein sequence ID" value="HIX58889.1"/>
    <property type="molecule type" value="Genomic_DNA"/>
</dbReference>
<evidence type="ECO:0000256" key="4">
    <source>
        <dbReference type="ARBA" id="ARBA00022722"/>
    </source>
</evidence>
<dbReference type="PANTHER" id="PTHR30337:SF0">
    <property type="entry name" value="NUCLEASE SBCCD SUBUNIT D"/>
    <property type="match status" value="1"/>
</dbReference>
<keyword evidence="7" id="KW-0255">Endonuclease</keyword>
<evidence type="ECO:0000259" key="8">
    <source>
        <dbReference type="Pfam" id="PF00149"/>
    </source>
</evidence>
<dbReference type="InterPro" id="IPR050535">
    <property type="entry name" value="DNA_Repair-Maintenance_Comp"/>
</dbReference>
<dbReference type="InterPro" id="IPR004843">
    <property type="entry name" value="Calcineurin-like_PHP"/>
</dbReference>
<proteinExistence type="inferred from homology"/>
<evidence type="ECO:0000256" key="1">
    <source>
        <dbReference type="ARBA" id="ARBA00010555"/>
    </source>
</evidence>
<comment type="similarity">
    <text evidence="1 7">Belongs to the SbcD family.</text>
</comment>
<gene>
    <name evidence="7" type="primary">sbcD</name>
    <name evidence="10" type="ORF">IAA45_04130</name>
</gene>
<evidence type="ECO:0000256" key="3">
    <source>
        <dbReference type="ARBA" id="ARBA00013365"/>
    </source>
</evidence>
<keyword evidence="5 7" id="KW-0378">Hydrolase</keyword>
<dbReference type="Pfam" id="PF12320">
    <property type="entry name" value="SbcD_C"/>
    <property type="match status" value="1"/>
</dbReference>
<comment type="caution">
    <text evidence="10">The sequence shown here is derived from an EMBL/GenBank/DDBJ whole genome shotgun (WGS) entry which is preliminary data.</text>
</comment>
<dbReference type="PANTHER" id="PTHR30337">
    <property type="entry name" value="COMPONENT OF ATP-DEPENDENT DSDNA EXONUCLEASE"/>
    <property type="match status" value="1"/>
</dbReference>
<dbReference type="Pfam" id="PF00149">
    <property type="entry name" value="Metallophos"/>
    <property type="match status" value="1"/>
</dbReference>
<evidence type="ECO:0000256" key="2">
    <source>
        <dbReference type="ARBA" id="ARBA00011322"/>
    </source>
</evidence>
<dbReference type="NCBIfam" id="TIGR00619">
    <property type="entry name" value="sbcd"/>
    <property type="match status" value="1"/>
</dbReference>
<evidence type="ECO:0000256" key="6">
    <source>
        <dbReference type="ARBA" id="ARBA00022839"/>
    </source>
</evidence>
<keyword evidence="4 7" id="KW-0540">Nuclease</keyword>
<dbReference type="GO" id="GO:0006310">
    <property type="term" value="P:DNA recombination"/>
    <property type="evidence" value="ECO:0007669"/>
    <property type="project" value="UniProtKB-KW"/>
</dbReference>
<keyword evidence="6 7" id="KW-0269">Exonuclease</keyword>
<organism evidence="10 11">
    <name type="scientific">Candidatus Blautia gallistercoris</name>
    <dbReference type="NCBI Taxonomy" id="2838490"/>
    <lineage>
        <taxon>Bacteria</taxon>
        <taxon>Bacillati</taxon>
        <taxon>Bacillota</taxon>
        <taxon>Clostridia</taxon>
        <taxon>Lachnospirales</taxon>
        <taxon>Lachnospiraceae</taxon>
        <taxon>Blautia</taxon>
    </lineage>
</organism>
<reference evidence="10" key="2">
    <citation type="submission" date="2021-04" db="EMBL/GenBank/DDBJ databases">
        <authorList>
            <person name="Gilroy R."/>
        </authorList>
    </citation>
    <scope>NUCLEOTIDE SEQUENCE</scope>
    <source>
        <strain evidence="10">ChiSjej1B19-8411</strain>
    </source>
</reference>
<keyword evidence="7" id="KW-0233">DNA recombination</keyword>
<evidence type="ECO:0000259" key="9">
    <source>
        <dbReference type="Pfam" id="PF12320"/>
    </source>
</evidence>
<evidence type="ECO:0000256" key="5">
    <source>
        <dbReference type="ARBA" id="ARBA00022801"/>
    </source>
</evidence>
<reference evidence="10" key="1">
    <citation type="journal article" date="2021" name="PeerJ">
        <title>Extensive microbial diversity within the chicken gut microbiome revealed by metagenomics and culture.</title>
        <authorList>
            <person name="Gilroy R."/>
            <person name="Ravi A."/>
            <person name="Getino M."/>
            <person name="Pursley I."/>
            <person name="Horton D.L."/>
            <person name="Alikhan N.F."/>
            <person name="Baker D."/>
            <person name="Gharbi K."/>
            <person name="Hall N."/>
            <person name="Watson M."/>
            <person name="Adriaenssens E.M."/>
            <person name="Foster-Nyarko E."/>
            <person name="Jarju S."/>
            <person name="Secka A."/>
            <person name="Antonio M."/>
            <person name="Oren A."/>
            <person name="Chaudhuri R.R."/>
            <person name="La Ragione R."/>
            <person name="Hildebrand F."/>
            <person name="Pallen M.J."/>
        </authorList>
    </citation>
    <scope>NUCLEOTIDE SEQUENCE</scope>
    <source>
        <strain evidence="10">ChiSjej1B19-8411</strain>
    </source>
</reference>
<dbReference type="Proteomes" id="UP000886817">
    <property type="component" value="Unassembled WGS sequence"/>
</dbReference>
<name>A0A9D1WGR5_9FIRM</name>
<dbReference type="GO" id="GO:0008408">
    <property type="term" value="F:3'-5' exonuclease activity"/>
    <property type="evidence" value="ECO:0007669"/>
    <property type="project" value="InterPro"/>
</dbReference>
<sequence length="386" mass="44268">MKFFHLSDLHIGKQLHFYSLRDEQEFMLRQVIGLAREHRPKVIVIAGDIYDKAVPSAEAVALFDWFLTELQEIRPAIPLLLIAGNHDSPRRLDFASRILQKEGIHIQGMPPAGPEEFLRKVEFTDEWGKVRFYLLPFVKPGYVAGVFPGEGPGSYEEAVEKILEREEIDRGIRNVLVTHQFYTASGKSPEKSDSEAIHVGGLDNVDVRVLEPFVYVAMGHMHRPQSMGKPWYRYCGTLYPYSVSEAEDQKTLTMVTLGAPGIEPEISLLPLKPLRKVRTLRGTLEELLEQVPQGTCGDYVSLTLTDEIMPYQPREQLEKRYERILELRVENTRTRQQARDLQEGNALTDPMELFGNFYREIQGQDLTGEQQKLLEELLEQAEEERS</sequence>
<dbReference type="SUPFAM" id="SSF56300">
    <property type="entry name" value="Metallo-dependent phosphatases"/>
    <property type="match status" value="1"/>
</dbReference>
<accession>A0A9D1WGR5</accession>
<comment type="subunit">
    <text evidence="2 7">Heterodimer of SbcC and SbcD.</text>
</comment>
<dbReference type="InterPro" id="IPR029052">
    <property type="entry name" value="Metallo-depent_PP-like"/>
</dbReference>
<dbReference type="InterPro" id="IPR041796">
    <property type="entry name" value="Mre11_N"/>
</dbReference>
<feature type="domain" description="Calcineurin-like phosphoesterase" evidence="8">
    <location>
        <begin position="1"/>
        <end position="224"/>
    </location>
</feature>
<dbReference type="InterPro" id="IPR004593">
    <property type="entry name" value="SbcD"/>
</dbReference>
<keyword evidence="7" id="KW-0235">DNA replication</keyword>
<dbReference type="AlphaFoldDB" id="A0A9D1WGR5"/>
<evidence type="ECO:0000313" key="11">
    <source>
        <dbReference type="Proteomes" id="UP000886817"/>
    </source>
</evidence>
<dbReference type="GO" id="GO:0006260">
    <property type="term" value="P:DNA replication"/>
    <property type="evidence" value="ECO:0007669"/>
    <property type="project" value="UniProtKB-KW"/>
</dbReference>
<protein>
    <recommendedName>
        <fullName evidence="3 7">Nuclease SbcCD subunit D</fullName>
    </recommendedName>
</protein>
<evidence type="ECO:0000256" key="7">
    <source>
        <dbReference type="RuleBase" id="RU363069"/>
    </source>
</evidence>
<comment type="function">
    <text evidence="7">SbcCD cleaves DNA hairpin structures. These structures can inhibit DNA replication and are intermediates in certain DNA recombination reactions. The complex acts as a 3'-&gt;5' double strand exonuclease that can open hairpins. It also has a 5' single-strand endonuclease activity.</text>
</comment>
<dbReference type="GO" id="GO:0004519">
    <property type="term" value="F:endonuclease activity"/>
    <property type="evidence" value="ECO:0007669"/>
    <property type="project" value="UniProtKB-KW"/>
</dbReference>
<evidence type="ECO:0000313" key="10">
    <source>
        <dbReference type="EMBL" id="HIX58889.1"/>
    </source>
</evidence>